<evidence type="ECO:0000313" key="3">
    <source>
        <dbReference type="EMBL" id="GAB1315598.1"/>
    </source>
</evidence>
<feature type="region of interest" description="Disordered" evidence="1">
    <location>
        <begin position="44"/>
        <end position="116"/>
    </location>
</feature>
<evidence type="ECO:0000256" key="1">
    <source>
        <dbReference type="SAM" id="MobiDB-lite"/>
    </source>
</evidence>
<sequence>MLVHTLTIVASSVAAVLGAALPLDAPQTDEISAKQFIDNPRFGGRDSVRITGDAPDSVRITGDAPDSVRITRDDPDSVRITGDDPDSVRITGGTDWKRIKGRGDDDAEDGSEWTRA</sequence>
<feature type="compositionally biased region" description="Basic and acidic residues" evidence="1">
    <location>
        <begin position="95"/>
        <end position="104"/>
    </location>
</feature>
<evidence type="ECO:0000313" key="4">
    <source>
        <dbReference type="Proteomes" id="UP001628179"/>
    </source>
</evidence>
<dbReference type="RefSeq" id="XP_070917329.1">
    <property type="nucleotide sequence ID" value="XM_071061228.1"/>
</dbReference>
<dbReference type="EMBL" id="BAAFSV010000003">
    <property type="protein sequence ID" value="GAB1315598.1"/>
    <property type="molecule type" value="Genomic_DNA"/>
</dbReference>
<evidence type="ECO:0000256" key="2">
    <source>
        <dbReference type="SAM" id="SignalP"/>
    </source>
</evidence>
<reference evidence="3 4" key="1">
    <citation type="submission" date="2024-09" db="EMBL/GenBank/DDBJ databases">
        <title>Itraconazole resistance in Madurella fahalii resulting from another homologue of gene encoding cytochrome P450 14-alpha sterol demethylase (CYP51).</title>
        <authorList>
            <person name="Yoshioka I."/>
            <person name="Fahal A.H."/>
            <person name="Kaneko S."/>
            <person name="Yaguchi T."/>
        </authorList>
    </citation>
    <scope>NUCLEOTIDE SEQUENCE [LARGE SCALE GENOMIC DNA]</scope>
    <source>
        <strain evidence="3 4">IFM 68171</strain>
    </source>
</reference>
<feature type="compositionally biased region" description="Acidic residues" evidence="1">
    <location>
        <begin position="105"/>
        <end position="116"/>
    </location>
</feature>
<name>A0ABQ0GCW0_9PEZI</name>
<accession>A0ABQ0GCW0</accession>
<gene>
    <name evidence="3" type="ORF">MFIFM68171_05808</name>
</gene>
<comment type="caution">
    <text evidence="3">The sequence shown here is derived from an EMBL/GenBank/DDBJ whole genome shotgun (WGS) entry which is preliminary data.</text>
</comment>
<feature type="signal peptide" evidence="2">
    <location>
        <begin position="1"/>
        <end position="18"/>
    </location>
</feature>
<dbReference type="Proteomes" id="UP001628179">
    <property type="component" value="Unassembled WGS sequence"/>
</dbReference>
<organism evidence="3 4">
    <name type="scientific">Madurella fahalii</name>
    <dbReference type="NCBI Taxonomy" id="1157608"/>
    <lineage>
        <taxon>Eukaryota</taxon>
        <taxon>Fungi</taxon>
        <taxon>Dikarya</taxon>
        <taxon>Ascomycota</taxon>
        <taxon>Pezizomycotina</taxon>
        <taxon>Sordariomycetes</taxon>
        <taxon>Sordariomycetidae</taxon>
        <taxon>Sordariales</taxon>
        <taxon>Sordariales incertae sedis</taxon>
        <taxon>Madurella</taxon>
    </lineage>
</organism>
<feature type="chain" id="PRO_5045905605" evidence="2">
    <location>
        <begin position="19"/>
        <end position="116"/>
    </location>
</feature>
<keyword evidence="2" id="KW-0732">Signal</keyword>
<keyword evidence="4" id="KW-1185">Reference proteome</keyword>
<proteinExistence type="predicted"/>
<dbReference type="GeneID" id="98176551"/>
<protein>
    <submittedName>
        <fullName evidence="3">Uncharacterized protein</fullName>
    </submittedName>
</protein>